<organism evidence="1 2">
    <name type="scientific">Megalodesulfovibrio gigas (strain ATCC 19364 / DSM 1382 / NCIMB 9332 / VKM B-1759)</name>
    <name type="common">Desulfovibrio gigas</name>
    <dbReference type="NCBI Taxonomy" id="1121448"/>
    <lineage>
        <taxon>Bacteria</taxon>
        <taxon>Pseudomonadati</taxon>
        <taxon>Thermodesulfobacteriota</taxon>
        <taxon>Desulfovibrionia</taxon>
        <taxon>Desulfovibrionales</taxon>
        <taxon>Desulfovibrionaceae</taxon>
        <taxon>Megalodesulfovibrio</taxon>
    </lineage>
</organism>
<keyword evidence="2" id="KW-1185">Reference proteome</keyword>
<accession>T2GE05</accession>
<sequence length="133" mass="14442">MSLLTSILPAWGRWLALGIVCIAVFAGGWQARLAWDAPIIAELELKTQQALEREAGYKLEQAGRQIADAAVQARLDACLNQAGKQPTILARVLATRKPVASLSNATAAVHDQQDAYDHAAIIRLWNDAIDGNW</sequence>
<reference evidence="2" key="2">
    <citation type="submission" date="2013-07" db="EMBL/GenBank/DDBJ databases">
        <authorList>
            <person name="Morais-Silva F.O."/>
            <person name="Rezende A.M."/>
            <person name="Pimentel C."/>
            <person name="Resende D.M."/>
            <person name="Santos C.I."/>
            <person name="Clemente C."/>
            <person name="de Oliveira L.M."/>
            <person name="da Silva S.M."/>
            <person name="Costa D.A."/>
            <person name="Varela-Raposo A."/>
            <person name="Horacio E.C.A."/>
            <person name="Matos M."/>
            <person name="Flores O."/>
            <person name="Ruiz J.C."/>
            <person name="Rodrigues-Pousada C."/>
        </authorList>
    </citation>
    <scope>NUCLEOTIDE SEQUENCE [LARGE SCALE GENOMIC DNA]</scope>
    <source>
        <strain evidence="2">ATCC 19364 / DSM 1382 / NCIMB 9332 / VKM B-1759</strain>
    </source>
</reference>
<dbReference type="STRING" id="1121448.DGI_2365"/>
<proteinExistence type="predicted"/>
<dbReference type="RefSeq" id="WP_021761083.1">
    <property type="nucleotide sequence ID" value="NC_022444.1"/>
</dbReference>
<dbReference type="KEGG" id="dgg:DGI_2365"/>
<protein>
    <submittedName>
        <fullName evidence="1">Uncharacterized protein</fullName>
    </submittedName>
</protein>
<evidence type="ECO:0000313" key="1">
    <source>
        <dbReference type="EMBL" id="AGW14117.1"/>
    </source>
</evidence>
<dbReference type="PATRIC" id="fig|1121448.10.peg.2318"/>
<dbReference type="EMBL" id="CP006585">
    <property type="protein sequence ID" value="AGW14117.1"/>
    <property type="molecule type" value="Genomic_DNA"/>
</dbReference>
<dbReference type="AlphaFoldDB" id="T2GE05"/>
<reference evidence="1 2" key="1">
    <citation type="journal article" date="2013" name="J. Bacteriol.">
        <title>Roles of HynAB and Ech, the only two hydrogenases found in the model sulfate reducer Desulfovibrio gigas.</title>
        <authorList>
            <person name="Morais-Silva F.O."/>
            <person name="Santos C.I."/>
            <person name="Rodrigues R."/>
            <person name="Pereira I.A."/>
            <person name="Rodrigues-Pousada C."/>
        </authorList>
    </citation>
    <scope>NUCLEOTIDE SEQUENCE [LARGE SCALE GENOMIC DNA]</scope>
    <source>
        <strain evidence="2">ATCC 19364 / DSM 1382 / NCIMB 9332 / VKM B-1759</strain>
    </source>
</reference>
<gene>
    <name evidence="1" type="ORF">DGI_2365</name>
</gene>
<dbReference type="Proteomes" id="UP000016587">
    <property type="component" value="Chromosome"/>
</dbReference>
<dbReference type="HOGENOM" id="CLU_1903295_0_0_7"/>
<evidence type="ECO:0000313" key="2">
    <source>
        <dbReference type="Proteomes" id="UP000016587"/>
    </source>
</evidence>
<name>T2GE05_MEGG1</name>